<dbReference type="EnsemblMetazoa" id="XM_016801332.2">
    <property type="protein sequence ID" value="XP_016656821.1"/>
    <property type="gene ID" value="LOC100158712"/>
</dbReference>
<feature type="binding site" evidence="12">
    <location>
        <position position="228"/>
    </location>
    <ligand>
        <name>Zn(2+)</name>
        <dbReference type="ChEBI" id="CHEBI:29105"/>
        <label>2</label>
    </ligand>
</feature>
<dbReference type="RefSeq" id="XP_016656821.1">
    <property type="nucleotide sequence ID" value="XM_016801332.2"/>
</dbReference>
<keyword evidence="10" id="KW-0539">Nucleus</keyword>
<evidence type="ECO:0000256" key="11">
    <source>
        <dbReference type="PIRSR" id="PIRSR628651-50"/>
    </source>
</evidence>
<evidence type="ECO:0000259" key="14">
    <source>
        <dbReference type="SMART" id="SM00249"/>
    </source>
</evidence>
<accession>A0A8R2H4G8</accession>
<dbReference type="RefSeq" id="XP_001947651.1">
    <property type="nucleotide sequence ID" value="XM_001947616.4"/>
</dbReference>
<dbReference type="InterPro" id="IPR028651">
    <property type="entry name" value="ING_fam"/>
</dbReference>
<keyword evidence="8" id="KW-0805">Transcription regulation</keyword>
<dbReference type="InterPro" id="IPR024610">
    <property type="entry name" value="ING_N_histone-binding"/>
</dbReference>
<protein>
    <recommendedName>
        <fullName evidence="3">Inhibitor of growth protein 3</fullName>
    </recommendedName>
</protein>
<evidence type="ECO:0000256" key="8">
    <source>
        <dbReference type="ARBA" id="ARBA00023015"/>
    </source>
</evidence>
<feature type="domain" description="Zinc finger PHD-type" evidence="14">
    <location>
        <begin position="214"/>
        <end position="259"/>
    </location>
</feature>
<dbReference type="OMA" id="KNCQLEW"/>
<sequence>MNDVLNKAVDRFLDNYDDVLKHFPLDGQKQVSRYYETDCRHSHILNKLENFTKKTKDFTSTDGERIKKMLIESLDLADRKVNITECLLDMVGTNMRNLNMSYKEAETAKLRLINSNKRMSKLMPDCKEIDSDSIDVQNINNSNKRPKRNVTKLSTTLNKSVEMNAHFERKSSTNQNKKKTTSTKKSKAQPAKIKKKDSGSESSDSDGDDLQPTYCICEEISYGDMVGCDNDLCPLEWCHFGCVSISRKPKGKWYCPFCRGTTSKTMKPKPVFLKELEEYNKRKEENWSK</sequence>
<evidence type="ECO:0000313" key="16">
    <source>
        <dbReference type="EnsemblMetazoa" id="XP_016656821.1"/>
    </source>
</evidence>
<evidence type="ECO:0000256" key="2">
    <source>
        <dbReference type="ARBA" id="ARBA00010210"/>
    </source>
</evidence>
<dbReference type="CDD" id="cd15585">
    <property type="entry name" value="PHD_ING3"/>
    <property type="match status" value="1"/>
</dbReference>
<comment type="subcellular location">
    <subcellularLocation>
        <location evidence="1">Nucleus</location>
    </subcellularLocation>
</comment>
<dbReference type="SMART" id="SM01408">
    <property type="entry name" value="ING"/>
    <property type="match status" value="1"/>
</dbReference>
<dbReference type="SUPFAM" id="SSF57903">
    <property type="entry name" value="FYVE/PHD zinc finger"/>
    <property type="match status" value="1"/>
</dbReference>
<evidence type="ECO:0000256" key="6">
    <source>
        <dbReference type="ARBA" id="ARBA00022833"/>
    </source>
</evidence>
<dbReference type="PANTHER" id="PTHR10333:SF103">
    <property type="entry name" value="INHIBITOR OF GROWTH PROTEIN 3"/>
    <property type="match status" value="1"/>
</dbReference>
<dbReference type="SMART" id="SM00249">
    <property type="entry name" value="PHD"/>
    <property type="match status" value="1"/>
</dbReference>
<comment type="similarity">
    <text evidence="2">Belongs to the ING family.</text>
</comment>
<keyword evidence="5" id="KW-0863">Zinc-finger</keyword>
<feature type="domain" description="Inhibitor of growth protein N-terminal histone-binding" evidence="15">
    <location>
        <begin position="12"/>
        <end position="105"/>
    </location>
</feature>
<dbReference type="InterPro" id="IPR042020">
    <property type="entry name" value="ING3_PHD"/>
</dbReference>
<feature type="site" description="Histone H3K4me3 binding" evidence="11">
    <location>
        <position position="229"/>
    </location>
</feature>
<keyword evidence="7" id="KW-0156">Chromatin regulator</keyword>
<feature type="binding site" evidence="12">
    <location>
        <position position="258"/>
    </location>
    <ligand>
        <name>Zn(2+)</name>
        <dbReference type="ChEBI" id="CHEBI:29105"/>
        <label>2</label>
    </ligand>
</feature>
<keyword evidence="17" id="KW-1185">Reference proteome</keyword>
<dbReference type="KEGG" id="api:100158712"/>
<keyword evidence="4 12" id="KW-0479">Metal-binding</keyword>
<evidence type="ECO:0000256" key="9">
    <source>
        <dbReference type="ARBA" id="ARBA00023163"/>
    </source>
</evidence>
<evidence type="ECO:0000256" key="4">
    <source>
        <dbReference type="ARBA" id="ARBA00022723"/>
    </source>
</evidence>
<organism evidence="16 17">
    <name type="scientific">Acyrthosiphon pisum</name>
    <name type="common">Pea aphid</name>
    <dbReference type="NCBI Taxonomy" id="7029"/>
    <lineage>
        <taxon>Eukaryota</taxon>
        <taxon>Metazoa</taxon>
        <taxon>Ecdysozoa</taxon>
        <taxon>Arthropoda</taxon>
        <taxon>Hexapoda</taxon>
        <taxon>Insecta</taxon>
        <taxon>Pterygota</taxon>
        <taxon>Neoptera</taxon>
        <taxon>Paraneoptera</taxon>
        <taxon>Hemiptera</taxon>
        <taxon>Sternorrhyncha</taxon>
        <taxon>Aphidomorpha</taxon>
        <taxon>Aphidoidea</taxon>
        <taxon>Aphididae</taxon>
        <taxon>Macrosiphini</taxon>
        <taxon>Acyrthosiphon</taxon>
    </lineage>
</organism>
<feature type="binding site" evidence="12">
    <location>
        <position position="215"/>
    </location>
    <ligand>
        <name>Zn(2+)</name>
        <dbReference type="ChEBI" id="CHEBI:29105"/>
        <label>1</label>
    </ligand>
</feature>
<evidence type="ECO:0000256" key="5">
    <source>
        <dbReference type="ARBA" id="ARBA00022771"/>
    </source>
</evidence>
<feature type="binding site" evidence="12">
    <location>
        <position position="242"/>
    </location>
    <ligand>
        <name>Zn(2+)</name>
        <dbReference type="ChEBI" id="CHEBI:29105"/>
        <label>1</label>
    </ligand>
</feature>
<dbReference type="GeneID" id="100158712"/>
<dbReference type="GO" id="GO:0008270">
    <property type="term" value="F:zinc ion binding"/>
    <property type="evidence" value="ECO:0007669"/>
    <property type="project" value="UniProtKB-KW"/>
</dbReference>
<dbReference type="InterPro" id="IPR013083">
    <property type="entry name" value="Znf_RING/FYVE/PHD"/>
</dbReference>
<feature type="site" description="Histone H3K4me3 binding" evidence="11">
    <location>
        <position position="214"/>
    </location>
</feature>
<proteinExistence type="inferred from homology"/>
<evidence type="ECO:0000256" key="10">
    <source>
        <dbReference type="ARBA" id="ARBA00023242"/>
    </source>
</evidence>
<dbReference type="Gene3D" id="3.30.40.10">
    <property type="entry name" value="Zinc/RING finger domain, C3HC4 (zinc finger)"/>
    <property type="match status" value="1"/>
</dbReference>
<dbReference type="GO" id="GO:0005634">
    <property type="term" value="C:nucleus"/>
    <property type="evidence" value="ECO:0007669"/>
    <property type="project" value="UniProtKB-SubCell"/>
</dbReference>
<reference evidence="17" key="1">
    <citation type="submission" date="2010-06" db="EMBL/GenBank/DDBJ databases">
        <authorList>
            <person name="Jiang H."/>
            <person name="Abraham K."/>
            <person name="Ali S."/>
            <person name="Alsbrooks S.L."/>
            <person name="Anim B.N."/>
            <person name="Anosike U.S."/>
            <person name="Attaway T."/>
            <person name="Bandaranaike D.P."/>
            <person name="Battles P.K."/>
            <person name="Bell S.N."/>
            <person name="Bell A.V."/>
            <person name="Beltran B."/>
            <person name="Bickham C."/>
            <person name="Bustamante Y."/>
            <person name="Caleb T."/>
            <person name="Canada A."/>
            <person name="Cardenas V."/>
            <person name="Carter K."/>
            <person name="Chacko J."/>
            <person name="Chandrabose M.N."/>
            <person name="Chavez D."/>
            <person name="Chavez A."/>
            <person name="Chen L."/>
            <person name="Chu H.-S."/>
            <person name="Claassen K.J."/>
            <person name="Cockrell R."/>
            <person name="Collins M."/>
            <person name="Cooper J.A."/>
            <person name="Cree A."/>
            <person name="Curry S.M."/>
            <person name="Da Y."/>
            <person name="Dao M.D."/>
            <person name="Das B."/>
            <person name="Davila M.-L."/>
            <person name="Davy-Carroll L."/>
            <person name="Denson S."/>
            <person name="Dinh H."/>
            <person name="Ebong V.E."/>
            <person name="Edwards J.R."/>
            <person name="Egan A."/>
            <person name="El-Daye J."/>
            <person name="Escobedo L."/>
            <person name="Fernandez S."/>
            <person name="Fernando P.R."/>
            <person name="Flagg N."/>
            <person name="Forbes L.D."/>
            <person name="Fowler R.G."/>
            <person name="Fu Q."/>
            <person name="Gabisi R.A."/>
            <person name="Ganer J."/>
            <person name="Garbino Pronczuk A."/>
            <person name="Garcia R.M."/>
            <person name="Garner T."/>
            <person name="Garrett T.E."/>
            <person name="Gonzalez D.A."/>
            <person name="Hamid H."/>
            <person name="Hawkins E.S."/>
            <person name="Hirani K."/>
            <person name="Hogues M.E."/>
            <person name="Hollins B."/>
            <person name="Hsiao C.-H."/>
            <person name="Jabil R."/>
            <person name="James M.L."/>
            <person name="Jhangiani S.N."/>
            <person name="Johnson B."/>
            <person name="Johnson Q."/>
            <person name="Joshi V."/>
            <person name="Kalu J.B."/>
            <person name="Kam C."/>
            <person name="Kashfia A."/>
            <person name="Keebler J."/>
            <person name="Kisamo H."/>
            <person name="Kovar C.L."/>
            <person name="Lago L.A."/>
            <person name="Lai C.-Y."/>
            <person name="Laidlaw J."/>
            <person name="Lara F."/>
            <person name="Le T.-K."/>
            <person name="Lee S.L."/>
            <person name="Legall F.H."/>
            <person name="Lemon S.J."/>
            <person name="Lewis L.R."/>
            <person name="Li B."/>
            <person name="Liu Y."/>
            <person name="Liu Y.-S."/>
            <person name="Lopez J."/>
            <person name="Lozado R.J."/>
            <person name="Lu J."/>
            <person name="Madu R.C."/>
            <person name="Maheshwari M."/>
            <person name="Maheshwari R."/>
            <person name="Malloy K."/>
            <person name="Martinez E."/>
            <person name="Mathew T."/>
            <person name="Mercado I.C."/>
            <person name="Mercado C."/>
            <person name="Meyer B."/>
            <person name="Montgomery K."/>
            <person name="Morgan M.B."/>
            <person name="Munidasa M."/>
            <person name="Nazareth L.V."/>
            <person name="Nelson J."/>
            <person name="Ng B.M."/>
            <person name="Nguyen N.B."/>
            <person name="Nguyen P.Q."/>
            <person name="Nguyen T."/>
            <person name="Obregon M."/>
            <person name="Okwuonu G.O."/>
            <person name="Onwere C.G."/>
            <person name="Orozco G."/>
            <person name="Parra A."/>
            <person name="Patel S."/>
            <person name="Patil S."/>
            <person name="Perez A."/>
            <person name="Perez Y."/>
            <person name="Pham C."/>
            <person name="Primus E.L."/>
            <person name="Pu L.-L."/>
            <person name="Puazo M."/>
            <person name="Qin X."/>
            <person name="Quiroz J.B."/>
            <person name="Reese J."/>
            <person name="Richards S."/>
            <person name="Rives C.M."/>
            <person name="Robberts R."/>
            <person name="Ruiz S.J."/>
            <person name="Ruiz M.J."/>
            <person name="Santibanez J."/>
            <person name="Schneider B.W."/>
            <person name="Sisson I."/>
            <person name="Smith M."/>
            <person name="Sodergren E."/>
            <person name="Song X.-Z."/>
            <person name="Song B.B."/>
            <person name="Summersgill H."/>
            <person name="Thelus R."/>
            <person name="Thornton R.D."/>
            <person name="Trejos Z.Y."/>
            <person name="Usmani K."/>
            <person name="Vattathil S."/>
            <person name="Villasana D."/>
            <person name="Walker D.L."/>
            <person name="Wang S."/>
            <person name="Wang K."/>
            <person name="White C.S."/>
            <person name="Williams A.C."/>
            <person name="Williamson J."/>
            <person name="Wilson K."/>
            <person name="Woghiren I.O."/>
            <person name="Woodworth J.R."/>
            <person name="Worley K.C."/>
            <person name="Wright R.A."/>
            <person name="Wu W."/>
            <person name="Young L."/>
            <person name="Zhang L."/>
            <person name="Zhang J."/>
            <person name="Zhu Y."/>
            <person name="Muzny D.M."/>
            <person name="Weinstock G."/>
            <person name="Gibbs R.A."/>
        </authorList>
    </citation>
    <scope>NUCLEOTIDE SEQUENCE [LARGE SCALE GENOMIC DNA]</scope>
    <source>
        <strain evidence="17">LSR1</strain>
    </source>
</reference>
<dbReference type="InterPro" id="IPR011011">
    <property type="entry name" value="Znf_FYVE_PHD"/>
</dbReference>
<feature type="binding site" evidence="12">
    <location>
        <position position="233"/>
    </location>
    <ligand>
        <name>Zn(2+)</name>
        <dbReference type="ChEBI" id="CHEBI:29105"/>
        <label>2</label>
    </ligand>
</feature>
<dbReference type="CDD" id="cd16857">
    <property type="entry name" value="ING_ING1_2"/>
    <property type="match status" value="1"/>
</dbReference>
<evidence type="ECO:0000259" key="15">
    <source>
        <dbReference type="SMART" id="SM01408"/>
    </source>
</evidence>
<dbReference type="OrthoDB" id="5411773at2759"/>
<reference evidence="16" key="2">
    <citation type="submission" date="2022-06" db="UniProtKB">
        <authorList>
            <consortium name="EnsemblMetazoa"/>
        </authorList>
    </citation>
    <scope>IDENTIFICATION</scope>
</reference>
<dbReference type="Proteomes" id="UP000007819">
    <property type="component" value="Chromosome A1"/>
</dbReference>
<evidence type="ECO:0000256" key="3">
    <source>
        <dbReference type="ARBA" id="ARBA00021181"/>
    </source>
</evidence>
<keyword evidence="9" id="KW-0804">Transcription</keyword>
<feature type="binding site" evidence="12">
    <location>
        <position position="239"/>
    </location>
    <ligand>
        <name>Zn(2+)</name>
        <dbReference type="ChEBI" id="CHEBI:29105"/>
        <label>1</label>
    </ligand>
</feature>
<evidence type="ECO:0000256" key="13">
    <source>
        <dbReference type="SAM" id="MobiDB-lite"/>
    </source>
</evidence>
<keyword evidence="6 12" id="KW-0862">Zinc</keyword>
<feature type="region of interest" description="Disordered" evidence="13">
    <location>
        <begin position="161"/>
        <end position="208"/>
    </location>
</feature>
<dbReference type="GO" id="GO:0006325">
    <property type="term" value="P:chromatin organization"/>
    <property type="evidence" value="ECO:0007669"/>
    <property type="project" value="UniProtKB-KW"/>
</dbReference>
<evidence type="ECO:0000256" key="12">
    <source>
        <dbReference type="PIRSR" id="PIRSR628651-51"/>
    </source>
</evidence>
<dbReference type="EnsemblMetazoa" id="XM_001947616.4">
    <property type="protein sequence ID" value="XP_001947651.1"/>
    <property type="gene ID" value="LOC100158712"/>
</dbReference>
<feature type="binding site" evidence="12">
    <location>
        <position position="217"/>
    </location>
    <ligand>
        <name>Zn(2+)</name>
        <dbReference type="ChEBI" id="CHEBI:29105"/>
        <label>1</label>
    </ligand>
</feature>
<feature type="site" description="Histone H3K4me3 binding" evidence="11">
    <location>
        <position position="237"/>
    </location>
</feature>
<feature type="site" description="Histone H3K4me3 binding" evidence="11">
    <location>
        <position position="225"/>
    </location>
</feature>
<dbReference type="InterPro" id="IPR001965">
    <property type="entry name" value="Znf_PHD"/>
</dbReference>
<evidence type="ECO:0000313" key="17">
    <source>
        <dbReference type="Proteomes" id="UP000007819"/>
    </source>
</evidence>
<feature type="binding site" evidence="12">
    <location>
        <position position="255"/>
    </location>
    <ligand>
        <name>Zn(2+)</name>
        <dbReference type="ChEBI" id="CHEBI:29105"/>
        <label>2</label>
    </ligand>
</feature>
<feature type="compositionally biased region" description="Basic residues" evidence="13">
    <location>
        <begin position="176"/>
        <end position="195"/>
    </location>
</feature>
<evidence type="ECO:0000256" key="1">
    <source>
        <dbReference type="ARBA" id="ARBA00004123"/>
    </source>
</evidence>
<dbReference type="AlphaFoldDB" id="A0A8R2H4G8"/>
<name>A0A8R2H4G8_ACYPI</name>
<evidence type="ECO:0000256" key="7">
    <source>
        <dbReference type="ARBA" id="ARBA00022853"/>
    </source>
</evidence>
<dbReference type="GO" id="GO:0035267">
    <property type="term" value="C:NuA4 histone acetyltransferase complex"/>
    <property type="evidence" value="ECO:0007669"/>
    <property type="project" value="TreeGrafter"/>
</dbReference>
<dbReference type="Pfam" id="PF12998">
    <property type="entry name" value="ING"/>
    <property type="match status" value="1"/>
</dbReference>
<dbReference type="PANTHER" id="PTHR10333">
    <property type="entry name" value="INHIBITOR OF GROWTH PROTEIN"/>
    <property type="match status" value="1"/>
</dbReference>